<reference evidence="5 6" key="1">
    <citation type="journal article" date="2017" name="Mol. Biol. Evol.">
        <title>The 4-celled Tetrabaena socialis nuclear genome reveals the essential components for genetic control of cell number at the origin of multicellularity in the volvocine lineage.</title>
        <authorList>
            <person name="Featherston J."/>
            <person name="Arakaki Y."/>
            <person name="Hanschen E.R."/>
            <person name="Ferris P.J."/>
            <person name="Michod R.E."/>
            <person name="Olson B.J.S.C."/>
            <person name="Nozaki H."/>
            <person name="Durand P.M."/>
        </authorList>
    </citation>
    <scope>NUCLEOTIDE SEQUENCE [LARGE SCALE GENOMIC DNA]</scope>
    <source>
        <strain evidence="5 6">NIES-571</strain>
    </source>
</reference>
<feature type="region of interest" description="Disordered" evidence="1">
    <location>
        <begin position="559"/>
        <end position="584"/>
    </location>
</feature>
<organism evidence="5 6">
    <name type="scientific">Tetrabaena socialis</name>
    <dbReference type="NCBI Taxonomy" id="47790"/>
    <lineage>
        <taxon>Eukaryota</taxon>
        <taxon>Viridiplantae</taxon>
        <taxon>Chlorophyta</taxon>
        <taxon>core chlorophytes</taxon>
        <taxon>Chlorophyceae</taxon>
        <taxon>CS clade</taxon>
        <taxon>Chlamydomonadales</taxon>
        <taxon>Tetrabaenaceae</taxon>
        <taxon>Tetrabaena</taxon>
    </lineage>
</organism>
<feature type="region of interest" description="Disordered" evidence="1">
    <location>
        <begin position="359"/>
        <end position="388"/>
    </location>
</feature>
<dbReference type="SUPFAM" id="SSF56112">
    <property type="entry name" value="Protein kinase-like (PK-like)"/>
    <property type="match status" value="1"/>
</dbReference>
<feature type="chain" id="PRO_5014390476" evidence="3">
    <location>
        <begin position="32"/>
        <end position="815"/>
    </location>
</feature>
<evidence type="ECO:0000313" key="6">
    <source>
        <dbReference type="Proteomes" id="UP000236333"/>
    </source>
</evidence>
<dbReference type="Gene3D" id="1.10.510.10">
    <property type="entry name" value="Transferase(Phosphotransferase) domain 1"/>
    <property type="match status" value="1"/>
</dbReference>
<dbReference type="PANTHER" id="PTHR44329">
    <property type="entry name" value="SERINE/THREONINE-PROTEIN KINASE TNNI3K-RELATED"/>
    <property type="match status" value="1"/>
</dbReference>
<feature type="domain" description="Protein kinase" evidence="4">
    <location>
        <begin position="445"/>
        <end position="759"/>
    </location>
</feature>
<dbReference type="Pfam" id="PF07714">
    <property type="entry name" value="PK_Tyr_Ser-Thr"/>
    <property type="match status" value="1"/>
</dbReference>
<dbReference type="GO" id="GO:0005524">
    <property type="term" value="F:ATP binding"/>
    <property type="evidence" value="ECO:0007669"/>
    <property type="project" value="InterPro"/>
</dbReference>
<evidence type="ECO:0000256" key="3">
    <source>
        <dbReference type="SAM" id="SignalP"/>
    </source>
</evidence>
<dbReference type="GO" id="GO:0004674">
    <property type="term" value="F:protein serine/threonine kinase activity"/>
    <property type="evidence" value="ECO:0007669"/>
    <property type="project" value="TreeGrafter"/>
</dbReference>
<feature type="compositionally biased region" description="Polar residues" evidence="1">
    <location>
        <begin position="401"/>
        <end position="410"/>
    </location>
</feature>
<comment type="caution">
    <text evidence="5">The sequence shown here is derived from an EMBL/GenBank/DDBJ whole genome shotgun (WGS) entry which is preliminary data.</text>
</comment>
<evidence type="ECO:0000256" key="1">
    <source>
        <dbReference type="SAM" id="MobiDB-lite"/>
    </source>
</evidence>
<evidence type="ECO:0000313" key="5">
    <source>
        <dbReference type="EMBL" id="PNH04872.1"/>
    </source>
</evidence>
<dbReference type="EMBL" id="PGGS01000353">
    <property type="protein sequence ID" value="PNH04872.1"/>
    <property type="molecule type" value="Genomic_DNA"/>
</dbReference>
<dbReference type="Proteomes" id="UP000236333">
    <property type="component" value="Unassembled WGS sequence"/>
</dbReference>
<keyword evidence="2" id="KW-0472">Membrane</keyword>
<dbReference type="PROSITE" id="PS50011">
    <property type="entry name" value="PROTEIN_KINASE_DOM"/>
    <property type="match status" value="1"/>
</dbReference>
<feature type="compositionally biased region" description="Gly residues" evidence="1">
    <location>
        <begin position="570"/>
        <end position="583"/>
    </location>
</feature>
<keyword evidence="2" id="KW-1133">Transmembrane helix</keyword>
<feature type="signal peptide" evidence="3">
    <location>
        <begin position="1"/>
        <end position="31"/>
    </location>
</feature>
<feature type="region of interest" description="Disordered" evidence="1">
    <location>
        <begin position="267"/>
        <end position="298"/>
    </location>
</feature>
<accession>A0A2J7ZX90</accession>
<dbReference type="InterPro" id="IPR001245">
    <property type="entry name" value="Ser-Thr/Tyr_kinase_cat_dom"/>
</dbReference>
<dbReference type="InterPro" id="IPR000719">
    <property type="entry name" value="Prot_kinase_dom"/>
</dbReference>
<feature type="region of interest" description="Disordered" evidence="1">
    <location>
        <begin position="793"/>
        <end position="815"/>
    </location>
</feature>
<dbReference type="SMART" id="SM00220">
    <property type="entry name" value="S_TKc"/>
    <property type="match status" value="1"/>
</dbReference>
<dbReference type="InterPro" id="IPR011009">
    <property type="entry name" value="Kinase-like_dom_sf"/>
</dbReference>
<dbReference type="AlphaFoldDB" id="A0A2J7ZX90"/>
<keyword evidence="5" id="KW-0808">Transferase</keyword>
<sequence length="815" mass="85066">MAHCAALFIDVRGSLLALLVVWMQLGQRIAAAVAPDSTVVFTGRMFASAMANESFTTVFIGGPITVDDSSWDHLKDGGLPVVCRRNITVAHHPALDPAGPPPIISMHLSTGKMRLAQGAVLRMQGVGVDQGTWRRDLGALSPSLGLLVPSLANETALLILSNVFLTQPVCMPRAVQVASLTGLARPAAIPGVQDVGPLLPQTGCVNDTAAPLLERCWPRRGRYQDLVLPGLDTNEAGQVESAFYLLHVLRSEFICRVVASDQCAQPATQPATQPSAQPATWRGGGTQQVQQQESSGHSGRRTVLAAALAGALGGTALVAAAIAAWWLLRGRRRASSGGKQADGGASPSHISLALEPTQRARDGAPGGQQPSCLPSSEGQPSAGSAAIPTASKGLSLGSLCRTETSGQSHSAGGGPSHTEPTIIVTPFTPHRADVNLDMRCELELTLLPVVRGQGNFGRVVEGLYGGRRVAVKLVRDVNEWCGAPQPGTARHGFVQEIEVLGRCDHPNIVRLLAACMTPPRLCLVMELMECSLERLMYREFEPGPGAGLAAAAAAPAAGLEQGPSESGLAAGDGAGPGPHGAGASGEMPRLLPLPHVLHIGVEVARGLAYLHPTIVHRDLKPGNILLNDPHGPRPVVKLADFGLSRLRSTVQATQHPEAGTPSYIAPELYDINNAVVTDKCDIYSLGVLLWEMLSGQAPWAGFNPLVVAYAVTVTRCRLPMAAIPLGRCPPKLANVIAQCWEHDPQRRPSAFEVAKQLVLVAEELVRQEAAKVEAEVEGIGGVAIQEGVDGSAAVGSGAGADATEASPEATAAANP</sequence>
<dbReference type="OrthoDB" id="339325at2759"/>
<dbReference type="InterPro" id="IPR051681">
    <property type="entry name" value="Ser/Thr_Kinases-Pseudokinases"/>
</dbReference>
<dbReference type="InterPro" id="IPR008271">
    <property type="entry name" value="Ser/Thr_kinase_AS"/>
</dbReference>
<feature type="compositionally biased region" description="Polar residues" evidence="1">
    <location>
        <begin position="368"/>
        <end position="382"/>
    </location>
</feature>
<keyword evidence="5" id="KW-0418">Kinase</keyword>
<keyword evidence="2" id="KW-0812">Transmembrane</keyword>
<feature type="compositionally biased region" description="Low complexity" evidence="1">
    <location>
        <begin position="267"/>
        <end position="280"/>
    </location>
</feature>
<feature type="compositionally biased region" description="Polar residues" evidence="1">
    <location>
        <begin position="287"/>
        <end position="297"/>
    </location>
</feature>
<evidence type="ECO:0000259" key="4">
    <source>
        <dbReference type="PROSITE" id="PS50011"/>
    </source>
</evidence>
<feature type="transmembrane region" description="Helical" evidence="2">
    <location>
        <begin position="303"/>
        <end position="328"/>
    </location>
</feature>
<keyword evidence="6" id="KW-1185">Reference proteome</keyword>
<protein>
    <submittedName>
        <fullName evidence="5">Mitogen-activated protein kinase kinase kinase 11</fullName>
    </submittedName>
</protein>
<feature type="region of interest" description="Disordered" evidence="1">
    <location>
        <begin position="400"/>
        <end position="421"/>
    </location>
</feature>
<proteinExistence type="predicted"/>
<evidence type="ECO:0000256" key="2">
    <source>
        <dbReference type="SAM" id="Phobius"/>
    </source>
</evidence>
<dbReference type="PANTHER" id="PTHR44329:SF214">
    <property type="entry name" value="PROTEIN KINASE DOMAIN-CONTAINING PROTEIN"/>
    <property type="match status" value="1"/>
</dbReference>
<dbReference type="Gene3D" id="3.30.200.20">
    <property type="entry name" value="Phosphorylase Kinase, domain 1"/>
    <property type="match status" value="1"/>
</dbReference>
<dbReference type="PROSITE" id="PS00108">
    <property type="entry name" value="PROTEIN_KINASE_ST"/>
    <property type="match status" value="1"/>
</dbReference>
<name>A0A2J7ZX90_9CHLO</name>
<keyword evidence="3" id="KW-0732">Signal</keyword>
<gene>
    <name evidence="5" type="ORF">TSOC_008952</name>
</gene>